<comment type="cofactor">
    <cofactor evidence="1">
        <name>Mg(2+)</name>
        <dbReference type="ChEBI" id="CHEBI:18420"/>
    </cofactor>
</comment>
<sequence length="882" mass="100595">MSKVQGHTGFGELRSDVRLLSSILGRTIEEVEGREAFELVERCRKSAVRSRKGDRSASRELENIMRGLRPEQLRLVARAFTAYFEIVNVAEDVSRIRALERGRKEGSLDSTVSGMVKSMSEIGMSAGDVLRFFSSLDLCFVFTPHPTEARRKTQIEKMRRLEEALLDMHSGSGEDCRERIEEEIAELWGSDELRHRKAVMDDELKAALYFFDINVIEAIPVFYRRIRRAIGEHFPAFEGRVPTFIRYGSWIGSDADGNPSVDALTLHSALRTQRKILFRKYTEMLNSLISHLSISTRYARINEEMEQLFQSFRRQFPEVWNEISAINENEPYRAMCSFLIARLAETERNGERRFRDGDEFLSCLRVMQRSLYESGWKHAAGGKLEDLIRAAETFSLHMASMDIRVHSLEQAVTVSKLVRNITGEDYDAMDDVRKIGVLKELIRTGGCSAAIETEGDRLIGMLEAAGKALSEFGKGCIGSYIISDTHSEVQVFEAVFLEKVCGLWSDGNGIPVVPLFERYSDLRQSAKIIDVLFRDILYSDFLRATGGIQEVMIGYSDSNKDAGYVTSRWLIYRAQRDIMDRAAKAGVQIRFFHGRGGSISRGGGPTYLALVSQPAETAMCGLKFTEQGEVVWSRYHDSEITMREYEQTLSAIFALRTGRKSVERRWVDEMEKVSERSYTAYRKLMECRLLPVYFGETTPLRYIHSLNMGTRPAARGEGGIRDLRAIPWVFSWTQNRHLISGWYGAGYGFSSVPTYRLSEMSRRWDFFRSLIDMLCMTLAKADMEVASLYSALSPSSRSVFNEIRKEYRRTVRTVSRITGSGVLLAGNRTLRESIALRNPYVDVLNRVQVELERRLRSERDAELERIMLLTIKGIAYGMRNTG</sequence>
<organism evidence="7 8">
    <name type="scientific">Candidatus Sysuiplasma superficiale</name>
    <dbReference type="NCBI Taxonomy" id="2823368"/>
    <lineage>
        <taxon>Archaea</taxon>
        <taxon>Methanobacteriati</taxon>
        <taxon>Thermoplasmatota</taxon>
        <taxon>Thermoplasmata</taxon>
        <taxon>Candidatus Sysuiplasmatales</taxon>
        <taxon>Candidatus Sysuiplasmataceae</taxon>
        <taxon>Candidatus Sysuiplasma</taxon>
    </lineage>
</organism>
<keyword evidence="6" id="KW-0120">Carbon dioxide fixation</keyword>
<dbReference type="Gene3D" id="1.20.1440.90">
    <property type="entry name" value="Phosphoenolpyruvate/pyruvate domain"/>
    <property type="match status" value="1"/>
</dbReference>
<evidence type="ECO:0000256" key="1">
    <source>
        <dbReference type="ARBA" id="ARBA00001946"/>
    </source>
</evidence>
<dbReference type="EMBL" id="JAGVSJ010000001">
    <property type="protein sequence ID" value="MBX8630965.1"/>
    <property type="molecule type" value="Genomic_DNA"/>
</dbReference>
<dbReference type="InterPro" id="IPR021135">
    <property type="entry name" value="PEP_COase"/>
</dbReference>
<evidence type="ECO:0000256" key="4">
    <source>
        <dbReference type="ARBA" id="ARBA00022842"/>
    </source>
</evidence>
<dbReference type="Proteomes" id="UP000716004">
    <property type="component" value="Unassembled WGS sequence"/>
</dbReference>
<dbReference type="EC" id="4.1.1.31" evidence="3"/>
<dbReference type="InterPro" id="IPR015813">
    <property type="entry name" value="Pyrv/PenolPyrv_kinase-like_dom"/>
</dbReference>
<accession>A0A8J7YLV9</accession>
<keyword evidence="5 7" id="KW-0456">Lyase</keyword>
<evidence type="ECO:0000256" key="2">
    <source>
        <dbReference type="ARBA" id="ARBA00008346"/>
    </source>
</evidence>
<dbReference type="PRINTS" id="PR00150">
    <property type="entry name" value="PEPCARBXLASE"/>
</dbReference>
<evidence type="ECO:0000313" key="8">
    <source>
        <dbReference type="Proteomes" id="UP000716004"/>
    </source>
</evidence>
<dbReference type="SUPFAM" id="SSF51621">
    <property type="entry name" value="Phosphoenolpyruvate/pyruvate domain"/>
    <property type="match status" value="1"/>
</dbReference>
<dbReference type="GO" id="GO:0008964">
    <property type="term" value="F:phosphoenolpyruvate carboxylase activity"/>
    <property type="evidence" value="ECO:0007669"/>
    <property type="project" value="UniProtKB-EC"/>
</dbReference>
<dbReference type="PROSITE" id="PS00393">
    <property type="entry name" value="PEPCASE_2"/>
    <property type="match status" value="1"/>
</dbReference>
<dbReference type="PANTHER" id="PTHR30523">
    <property type="entry name" value="PHOSPHOENOLPYRUVATE CARBOXYLASE"/>
    <property type="match status" value="1"/>
</dbReference>
<dbReference type="HAMAP" id="MF_00595">
    <property type="entry name" value="PEPcase_type1"/>
    <property type="match status" value="1"/>
</dbReference>
<evidence type="ECO:0000256" key="3">
    <source>
        <dbReference type="ARBA" id="ARBA00012305"/>
    </source>
</evidence>
<dbReference type="GO" id="GO:0005829">
    <property type="term" value="C:cytosol"/>
    <property type="evidence" value="ECO:0007669"/>
    <property type="project" value="TreeGrafter"/>
</dbReference>
<name>A0A8J7YLV9_9ARCH</name>
<evidence type="ECO:0000313" key="7">
    <source>
        <dbReference type="EMBL" id="MBX8630965.1"/>
    </source>
</evidence>
<evidence type="ECO:0000256" key="5">
    <source>
        <dbReference type="ARBA" id="ARBA00023239"/>
    </source>
</evidence>
<proteinExistence type="inferred from homology"/>
<gene>
    <name evidence="7" type="ORF">J9259_00345</name>
</gene>
<dbReference type="GO" id="GO:0015977">
    <property type="term" value="P:carbon fixation"/>
    <property type="evidence" value="ECO:0007669"/>
    <property type="project" value="UniProtKB-KW"/>
</dbReference>
<evidence type="ECO:0000256" key="6">
    <source>
        <dbReference type="ARBA" id="ARBA00023300"/>
    </source>
</evidence>
<dbReference type="AlphaFoldDB" id="A0A8J7YLV9"/>
<dbReference type="PANTHER" id="PTHR30523:SF6">
    <property type="entry name" value="PHOSPHOENOLPYRUVATE CARBOXYLASE"/>
    <property type="match status" value="1"/>
</dbReference>
<dbReference type="GO" id="GO:0006099">
    <property type="term" value="P:tricarboxylic acid cycle"/>
    <property type="evidence" value="ECO:0007669"/>
    <property type="project" value="InterPro"/>
</dbReference>
<protein>
    <recommendedName>
        <fullName evidence="3">phosphoenolpyruvate carboxylase</fullName>
        <ecNumber evidence="3">4.1.1.31</ecNumber>
    </recommendedName>
</protein>
<dbReference type="InterPro" id="IPR022805">
    <property type="entry name" value="PEP_COase_bac/pln-type"/>
</dbReference>
<dbReference type="InterPro" id="IPR033129">
    <property type="entry name" value="PEPCASE_His_AS"/>
</dbReference>
<dbReference type="Pfam" id="PF00311">
    <property type="entry name" value="PEPcase"/>
    <property type="match status" value="1"/>
</dbReference>
<keyword evidence="4" id="KW-0460">Magnesium</keyword>
<reference evidence="7" key="1">
    <citation type="submission" date="2021-04" db="EMBL/GenBank/DDBJ databases">
        <title>Genomic insights into ecological role and evolution of a novel Thermoplasmata order Candidatus Sysuiplasmatales.</title>
        <authorList>
            <person name="Yuan Y."/>
        </authorList>
    </citation>
    <scope>NUCLEOTIDE SEQUENCE</scope>
    <source>
        <strain evidence="7">YP2-bin.285</strain>
    </source>
</reference>
<comment type="caution">
    <text evidence="7">The sequence shown here is derived from an EMBL/GenBank/DDBJ whole genome shotgun (WGS) entry which is preliminary data.</text>
</comment>
<comment type="similarity">
    <text evidence="2">Belongs to the PEPCase type 1 family.</text>
</comment>